<accession>A0A1Y3BUG6</accession>
<sequence length="55" mass="6709">MLRHIQEDIFMKIYYLDKIHNSGAKYKILYDAGTQSCEFMLPLFFNCFWFYNSRG</sequence>
<name>A0A1Y3BUG6_HELAN</name>
<dbReference type="InParanoid" id="A0A1Y3BUG6"/>
<gene>
    <name evidence="1" type="ORF">HannXRQ_Chr00c0109g0571691</name>
</gene>
<proteinExistence type="predicted"/>
<dbReference type="EMBL" id="KZ113432">
    <property type="protein sequence ID" value="OTF84639.1"/>
    <property type="molecule type" value="Genomic_DNA"/>
</dbReference>
<reference evidence="1" key="1">
    <citation type="submission" date="2017-02" db="EMBL/GenBank/DDBJ databases">
        <title>Sunflower complete genome.</title>
        <authorList>
            <person name="Langlade N."/>
            <person name="Munos S."/>
        </authorList>
    </citation>
    <scope>NUCLEOTIDE SEQUENCE [LARGE SCALE GENOMIC DNA]</scope>
    <source>
        <tissue evidence="1">Leaves</tissue>
    </source>
</reference>
<dbReference type="AlphaFoldDB" id="A0A1Y3BUG6"/>
<organism evidence="1">
    <name type="scientific">Helianthus annuus</name>
    <name type="common">Common sunflower</name>
    <dbReference type="NCBI Taxonomy" id="4232"/>
    <lineage>
        <taxon>Eukaryota</taxon>
        <taxon>Viridiplantae</taxon>
        <taxon>Streptophyta</taxon>
        <taxon>Embryophyta</taxon>
        <taxon>Tracheophyta</taxon>
        <taxon>Spermatophyta</taxon>
        <taxon>Magnoliopsida</taxon>
        <taxon>eudicotyledons</taxon>
        <taxon>Gunneridae</taxon>
        <taxon>Pentapetalae</taxon>
        <taxon>asterids</taxon>
        <taxon>campanulids</taxon>
        <taxon>Asterales</taxon>
        <taxon>Asteraceae</taxon>
        <taxon>Asteroideae</taxon>
        <taxon>Heliantheae alliance</taxon>
        <taxon>Heliantheae</taxon>
        <taxon>Helianthus</taxon>
    </lineage>
</organism>
<evidence type="ECO:0000313" key="1">
    <source>
        <dbReference type="EMBL" id="OTF84639.1"/>
    </source>
</evidence>
<protein>
    <submittedName>
        <fullName evidence="1">Uncharacterized protein</fullName>
    </submittedName>
</protein>